<reference evidence="1 2" key="1">
    <citation type="submission" date="2024-08" db="EMBL/GenBank/DDBJ databases">
        <title>The draft genome of Apodemus speciosus.</title>
        <authorList>
            <person name="Nabeshima K."/>
            <person name="Suzuki S."/>
            <person name="Onuma M."/>
        </authorList>
    </citation>
    <scope>NUCLEOTIDE SEQUENCE [LARGE SCALE GENOMIC DNA]</scope>
    <source>
        <strain evidence="1">IB14-021</strain>
    </source>
</reference>
<evidence type="ECO:0000313" key="1">
    <source>
        <dbReference type="EMBL" id="GAB1300383.1"/>
    </source>
</evidence>
<comment type="caution">
    <text evidence="1">The sequence shown here is derived from an EMBL/GenBank/DDBJ whole genome shotgun (WGS) entry which is preliminary data.</text>
</comment>
<protein>
    <submittedName>
        <fullName evidence="1">Uncharacterized protein</fullName>
    </submittedName>
</protein>
<organism evidence="1 2">
    <name type="scientific">Apodemus speciosus</name>
    <name type="common">Large Japanese field mouse</name>
    <dbReference type="NCBI Taxonomy" id="105296"/>
    <lineage>
        <taxon>Eukaryota</taxon>
        <taxon>Metazoa</taxon>
        <taxon>Chordata</taxon>
        <taxon>Craniata</taxon>
        <taxon>Vertebrata</taxon>
        <taxon>Euteleostomi</taxon>
        <taxon>Mammalia</taxon>
        <taxon>Eutheria</taxon>
        <taxon>Euarchontoglires</taxon>
        <taxon>Glires</taxon>
        <taxon>Rodentia</taxon>
        <taxon>Myomorpha</taxon>
        <taxon>Muroidea</taxon>
        <taxon>Muridae</taxon>
        <taxon>Murinae</taxon>
        <taxon>Apodemus</taxon>
    </lineage>
</organism>
<name>A0ABQ0FMA8_APOSI</name>
<dbReference type="Proteomes" id="UP001623349">
    <property type="component" value="Unassembled WGS sequence"/>
</dbReference>
<accession>A0ABQ0FMA8</accession>
<dbReference type="EMBL" id="BAAFST010000016">
    <property type="protein sequence ID" value="GAB1300383.1"/>
    <property type="molecule type" value="Genomic_DNA"/>
</dbReference>
<sequence>MRAQWTEGDRRLKIPMTSELLLNSLLGFLAHTAEAQAEAARY</sequence>
<proteinExistence type="predicted"/>
<evidence type="ECO:0000313" key="2">
    <source>
        <dbReference type="Proteomes" id="UP001623349"/>
    </source>
</evidence>
<gene>
    <name evidence="1" type="ORF">APTSU1_001562100</name>
</gene>
<keyword evidence="2" id="KW-1185">Reference proteome</keyword>